<keyword evidence="9 18" id="KW-0418">Kinase</keyword>
<dbReference type="NCBIfam" id="TIGR00549">
    <property type="entry name" value="mevalon_kin"/>
    <property type="match status" value="1"/>
</dbReference>
<evidence type="ECO:0000256" key="5">
    <source>
        <dbReference type="ARBA" id="ARBA00022516"/>
    </source>
</evidence>
<evidence type="ECO:0000256" key="4">
    <source>
        <dbReference type="ARBA" id="ARBA00022490"/>
    </source>
</evidence>
<evidence type="ECO:0000256" key="15">
    <source>
        <dbReference type="ARBA" id="ARBA00023166"/>
    </source>
</evidence>
<evidence type="ECO:0000256" key="10">
    <source>
        <dbReference type="ARBA" id="ARBA00022840"/>
    </source>
</evidence>
<dbReference type="InterPro" id="IPR013750">
    <property type="entry name" value="GHMP_kinase_C_dom"/>
</dbReference>
<keyword evidence="14 18" id="KW-0443">Lipid metabolism</keyword>
<keyword evidence="12 18" id="KW-0752">Steroid biosynthesis</keyword>
<dbReference type="Gene3D" id="3.30.70.890">
    <property type="entry name" value="GHMP kinase, C-terminal domain"/>
    <property type="match status" value="1"/>
</dbReference>
<dbReference type="AlphaFoldDB" id="A0A833RHP5"/>
<evidence type="ECO:0000256" key="8">
    <source>
        <dbReference type="ARBA" id="ARBA00022741"/>
    </source>
</evidence>
<evidence type="ECO:0000256" key="16">
    <source>
        <dbReference type="ARBA" id="ARBA00023221"/>
    </source>
</evidence>
<dbReference type="GO" id="GO:0046872">
    <property type="term" value="F:metal ion binding"/>
    <property type="evidence" value="ECO:0007669"/>
    <property type="project" value="UniProtKB-KW"/>
</dbReference>
<organism evidence="21 22">
    <name type="scientific">Carex littledalei</name>
    <dbReference type="NCBI Taxonomy" id="544730"/>
    <lineage>
        <taxon>Eukaryota</taxon>
        <taxon>Viridiplantae</taxon>
        <taxon>Streptophyta</taxon>
        <taxon>Embryophyta</taxon>
        <taxon>Tracheophyta</taxon>
        <taxon>Spermatophyta</taxon>
        <taxon>Magnoliopsida</taxon>
        <taxon>Liliopsida</taxon>
        <taxon>Poales</taxon>
        <taxon>Cyperaceae</taxon>
        <taxon>Cyperoideae</taxon>
        <taxon>Cariceae</taxon>
        <taxon>Carex</taxon>
        <taxon>Carex subgen. Euthyceras</taxon>
    </lineage>
</organism>
<keyword evidence="13 18" id="KW-0756">Sterol biosynthesis</keyword>
<comment type="catalytic activity">
    <reaction evidence="18">
        <text>(R)-mevalonate + ATP = (R)-5-phosphomevalonate + ADP + H(+)</text>
        <dbReference type="Rhea" id="RHEA:17065"/>
        <dbReference type="ChEBI" id="CHEBI:15378"/>
        <dbReference type="ChEBI" id="CHEBI:30616"/>
        <dbReference type="ChEBI" id="CHEBI:36464"/>
        <dbReference type="ChEBI" id="CHEBI:58146"/>
        <dbReference type="ChEBI" id="CHEBI:456216"/>
        <dbReference type="EC" id="2.7.1.36"/>
    </reaction>
</comment>
<comment type="pathway">
    <text evidence="17 18">Isoprenoid biosynthesis; isopentenyl diphosphate biosynthesis via mevalonate pathway; isopentenyl diphosphate from (R)-mevalonate: step 1/3.</text>
</comment>
<evidence type="ECO:0000256" key="13">
    <source>
        <dbReference type="ARBA" id="ARBA00023011"/>
    </source>
</evidence>
<dbReference type="InterPro" id="IPR006204">
    <property type="entry name" value="GHMP_kinase_N_dom"/>
</dbReference>
<sequence>MEVKGRAPGKIILAGEHAVVHGAAAIAASIDLYTEVHLALRPSGQEDDLLEIDLKDMKLNLSWPCSQLKEVLGDCSGDTTLPRLCTSEKLDLLSGIVAEKKLPQENIQLSSGLCAFLFLYTSILGFKPGKAVVTSELPMGSGLGSSASFCVALSGALIALSEKLFLNANEKKIDLELVSKWAYEGERIIHGKPSGIDNTVSTFGNMIKFKKEVTKTNSITPVNSTTPLKMLITDTRVGRNTKSLVASVSERALRHPHAMSSIFDAINSISDELALLVESPAADQVAISEKEEKLMELMQMNQGLLQCIGVSHESIETVVRTTMKEKLVSKLTGAGGGGCVLTYVPTCILPLYGLFCPLSFFLQSELSAAVTENIISQIEECGFRCFTVEVGGSGLQVFSC</sequence>
<evidence type="ECO:0000256" key="3">
    <source>
        <dbReference type="ARBA" id="ARBA00012103"/>
    </source>
</evidence>
<dbReference type="FunFam" id="3.30.70.890:FF:000003">
    <property type="entry name" value="Mevalonate kinase"/>
    <property type="match status" value="1"/>
</dbReference>
<evidence type="ECO:0000256" key="7">
    <source>
        <dbReference type="ARBA" id="ARBA00022723"/>
    </source>
</evidence>
<comment type="subcellular location">
    <subcellularLocation>
        <location evidence="1 18">Cytoplasm</location>
    </subcellularLocation>
</comment>
<accession>A0A833RHP5</accession>
<dbReference type="InterPro" id="IPR006203">
    <property type="entry name" value="GHMP_knse_ATP-bd_CS"/>
</dbReference>
<dbReference type="PANTHER" id="PTHR43290">
    <property type="entry name" value="MEVALONATE KINASE"/>
    <property type="match status" value="1"/>
</dbReference>
<dbReference type="GO" id="GO:0005829">
    <property type="term" value="C:cytosol"/>
    <property type="evidence" value="ECO:0007669"/>
    <property type="project" value="TreeGrafter"/>
</dbReference>
<evidence type="ECO:0000259" key="20">
    <source>
        <dbReference type="Pfam" id="PF08544"/>
    </source>
</evidence>
<dbReference type="Pfam" id="PF00288">
    <property type="entry name" value="GHMP_kinases_N"/>
    <property type="match status" value="1"/>
</dbReference>
<evidence type="ECO:0000256" key="9">
    <source>
        <dbReference type="ARBA" id="ARBA00022777"/>
    </source>
</evidence>
<evidence type="ECO:0000256" key="17">
    <source>
        <dbReference type="ARBA" id="ARBA00029438"/>
    </source>
</evidence>
<gene>
    <name evidence="21" type="ORF">FCM35_KLT15483</name>
</gene>
<evidence type="ECO:0000313" key="22">
    <source>
        <dbReference type="Proteomes" id="UP000623129"/>
    </source>
</evidence>
<evidence type="ECO:0000256" key="14">
    <source>
        <dbReference type="ARBA" id="ARBA00023098"/>
    </source>
</evidence>
<keyword evidence="6 18" id="KW-0808">Transferase</keyword>
<evidence type="ECO:0000256" key="6">
    <source>
        <dbReference type="ARBA" id="ARBA00022679"/>
    </source>
</evidence>
<dbReference type="PANTHER" id="PTHR43290:SF2">
    <property type="entry name" value="MEVALONATE KINASE"/>
    <property type="match status" value="1"/>
</dbReference>
<keyword evidence="10 18" id="KW-0067">ATP-binding</keyword>
<keyword evidence="7" id="KW-0479">Metal-binding</keyword>
<keyword evidence="8 18" id="KW-0547">Nucleotide-binding</keyword>
<keyword evidence="4 18" id="KW-0963">Cytoplasm</keyword>
<dbReference type="EC" id="2.7.1.36" evidence="3 18"/>
<feature type="domain" description="GHMP kinase C-terminal" evidence="20">
    <location>
        <begin position="292"/>
        <end position="342"/>
    </location>
</feature>
<evidence type="ECO:0000256" key="11">
    <source>
        <dbReference type="ARBA" id="ARBA00022842"/>
    </source>
</evidence>
<evidence type="ECO:0000256" key="12">
    <source>
        <dbReference type="ARBA" id="ARBA00022955"/>
    </source>
</evidence>
<keyword evidence="16 18" id="KW-0753">Steroid metabolism</keyword>
<dbReference type="Pfam" id="PF08544">
    <property type="entry name" value="GHMP_kinases_C"/>
    <property type="match status" value="1"/>
</dbReference>
<evidence type="ECO:0000256" key="1">
    <source>
        <dbReference type="ARBA" id="ARBA00004496"/>
    </source>
</evidence>
<protein>
    <recommendedName>
        <fullName evidence="3 18">Mevalonate kinase</fullName>
        <shortName evidence="18">MK</shortName>
        <ecNumber evidence="3 18">2.7.1.36</ecNumber>
    </recommendedName>
</protein>
<dbReference type="Gene3D" id="3.30.230.10">
    <property type="match status" value="1"/>
</dbReference>
<dbReference type="InterPro" id="IPR014721">
    <property type="entry name" value="Ribsml_uS5_D2-typ_fold_subgr"/>
</dbReference>
<name>A0A833RHP5_9POAL</name>
<dbReference type="GO" id="GO:0005524">
    <property type="term" value="F:ATP binding"/>
    <property type="evidence" value="ECO:0007669"/>
    <property type="project" value="UniProtKB-KW"/>
</dbReference>
<dbReference type="SUPFAM" id="SSF54211">
    <property type="entry name" value="Ribosomal protein S5 domain 2-like"/>
    <property type="match status" value="1"/>
</dbReference>
<dbReference type="InterPro" id="IPR006205">
    <property type="entry name" value="Mev_gal_kin"/>
</dbReference>
<comment type="similarity">
    <text evidence="2 18">Belongs to the GHMP kinase family. Mevalonate kinase subfamily.</text>
</comment>
<dbReference type="SUPFAM" id="SSF55060">
    <property type="entry name" value="GHMP Kinase, C-terminal domain"/>
    <property type="match status" value="1"/>
</dbReference>
<dbReference type="GO" id="GO:0016126">
    <property type="term" value="P:sterol biosynthetic process"/>
    <property type="evidence" value="ECO:0007669"/>
    <property type="project" value="UniProtKB-KW"/>
</dbReference>
<dbReference type="EMBL" id="SWLB01000003">
    <property type="protein sequence ID" value="KAF3339712.1"/>
    <property type="molecule type" value="Genomic_DNA"/>
</dbReference>
<dbReference type="PROSITE" id="PS00627">
    <property type="entry name" value="GHMP_KINASES_ATP"/>
    <property type="match status" value="1"/>
</dbReference>
<feature type="domain" description="GHMP kinase N-terminal" evidence="19">
    <location>
        <begin position="125"/>
        <end position="204"/>
    </location>
</feature>
<keyword evidence="15 18" id="KW-1207">Sterol metabolism</keyword>
<reference evidence="21" key="1">
    <citation type="submission" date="2020-01" db="EMBL/GenBank/DDBJ databases">
        <title>Genome sequence of Kobresia littledalei, the first chromosome-level genome in the family Cyperaceae.</title>
        <authorList>
            <person name="Qu G."/>
        </authorList>
    </citation>
    <scope>NUCLEOTIDE SEQUENCE</scope>
    <source>
        <strain evidence="21">C.B.Clarke</strain>
        <tissue evidence="21">Leaf</tissue>
    </source>
</reference>
<evidence type="ECO:0000256" key="2">
    <source>
        <dbReference type="ARBA" id="ARBA00006495"/>
    </source>
</evidence>
<dbReference type="GO" id="GO:0019287">
    <property type="term" value="P:isopentenyl diphosphate biosynthetic process, mevalonate pathway"/>
    <property type="evidence" value="ECO:0007669"/>
    <property type="project" value="UniProtKB-UniPathway"/>
</dbReference>
<dbReference type="GO" id="GO:0004496">
    <property type="term" value="F:mevalonate kinase activity"/>
    <property type="evidence" value="ECO:0007669"/>
    <property type="project" value="UniProtKB-EC"/>
</dbReference>
<dbReference type="PRINTS" id="PR00959">
    <property type="entry name" value="MEVGALKINASE"/>
</dbReference>
<evidence type="ECO:0000313" key="21">
    <source>
        <dbReference type="EMBL" id="KAF3339712.1"/>
    </source>
</evidence>
<comment type="caution">
    <text evidence="21">The sequence shown here is derived from an EMBL/GenBank/DDBJ whole genome shotgun (WGS) entry which is preliminary data.</text>
</comment>
<evidence type="ECO:0000256" key="18">
    <source>
        <dbReference type="RuleBase" id="RU363087"/>
    </source>
</evidence>
<keyword evidence="11" id="KW-0460">Magnesium</keyword>
<keyword evidence="5 18" id="KW-0444">Lipid biosynthesis</keyword>
<dbReference type="InterPro" id="IPR020568">
    <property type="entry name" value="Ribosomal_Su5_D2-typ_SF"/>
</dbReference>
<dbReference type="UniPathway" id="UPA00057">
    <property type="reaction ID" value="UER00098"/>
</dbReference>
<dbReference type="OrthoDB" id="1652964at2759"/>
<keyword evidence="22" id="KW-1185">Reference proteome</keyword>
<dbReference type="Proteomes" id="UP000623129">
    <property type="component" value="Unassembled WGS sequence"/>
</dbReference>
<dbReference type="InterPro" id="IPR036554">
    <property type="entry name" value="GHMP_kinase_C_sf"/>
</dbReference>
<proteinExistence type="inferred from homology"/>
<evidence type="ECO:0000259" key="19">
    <source>
        <dbReference type="Pfam" id="PF00288"/>
    </source>
</evidence>